<keyword evidence="13" id="KW-1185">Reference proteome</keyword>
<dbReference type="GO" id="GO:0043565">
    <property type="term" value="F:sequence-specific DNA binding"/>
    <property type="evidence" value="ECO:0007669"/>
    <property type="project" value="TreeGrafter"/>
</dbReference>
<gene>
    <name evidence="12" type="ORF">QR680_001902</name>
</gene>
<keyword evidence="6 9" id="KW-0472">Membrane</keyword>
<dbReference type="InterPro" id="IPR026932">
    <property type="entry name" value="MYRF_ICA"/>
</dbReference>
<evidence type="ECO:0000256" key="2">
    <source>
        <dbReference type="ARBA" id="ARBA00008221"/>
    </source>
</evidence>
<organism evidence="12 13">
    <name type="scientific">Steinernema hermaphroditum</name>
    <dbReference type="NCBI Taxonomy" id="289476"/>
    <lineage>
        <taxon>Eukaryota</taxon>
        <taxon>Metazoa</taxon>
        <taxon>Ecdysozoa</taxon>
        <taxon>Nematoda</taxon>
        <taxon>Chromadorea</taxon>
        <taxon>Rhabditida</taxon>
        <taxon>Tylenchina</taxon>
        <taxon>Panagrolaimomorpha</taxon>
        <taxon>Strongyloidoidea</taxon>
        <taxon>Steinernematidae</taxon>
        <taxon>Steinernema</taxon>
    </lineage>
</organism>
<dbReference type="AlphaFoldDB" id="A0AA39H219"/>
<evidence type="ECO:0000256" key="6">
    <source>
        <dbReference type="ARBA" id="ARBA00023136"/>
    </source>
</evidence>
<dbReference type="PANTHER" id="PTHR13029:SF18">
    <property type="entry name" value="MYELIN REGULATORY FACTOR HOMOLOG 1"/>
    <property type="match status" value="1"/>
</dbReference>
<dbReference type="PROSITE" id="PS51517">
    <property type="entry name" value="NDT80"/>
    <property type="match status" value="1"/>
</dbReference>
<name>A0AA39H219_9BILA</name>
<feature type="DNA-binding region" description="NDT80" evidence="7">
    <location>
        <begin position="217"/>
        <end position="486"/>
    </location>
</feature>
<accession>A0AA39H219</accession>
<feature type="region of interest" description="Disordered" evidence="8">
    <location>
        <begin position="1"/>
        <end position="22"/>
    </location>
</feature>
<evidence type="ECO:0000256" key="7">
    <source>
        <dbReference type="PROSITE-ProRule" id="PRU00850"/>
    </source>
</evidence>
<feature type="region of interest" description="Disordered" evidence="8">
    <location>
        <begin position="268"/>
        <end position="292"/>
    </location>
</feature>
<dbReference type="SUPFAM" id="SSF49417">
    <property type="entry name" value="p53-like transcription factors"/>
    <property type="match status" value="1"/>
</dbReference>
<dbReference type="GO" id="GO:0003700">
    <property type="term" value="F:DNA-binding transcription factor activity"/>
    <property type="evidence" value="ECO:0007669"/>
    <property type="project" value="UniProtKB-UniRule"/>
</dbReference>
<keyword evidence="3 9" id="KW-0812">Transmembrane</keyword>
<dbReference type="GO" id="GO:0005789">
    <property type="term" value="C:endoplasmic reticulum membrane"/>
    <property type="evidence" value="ECO:0007669"/>
    <property type="project" value="TreeGrafter"/>
</dbReference>
<feature type="compositionally biased region" description="Low complexity" evidence="8">
    <location>
        <begin position="110"/>
        <end position="130"/>
    </location>
</feature>
<dbReference type="InterPro" id="IPR037141">
    <property type="entry name" value="NDT80_DNA-bd_dom_sf"/>
</dbReference>
<dbReference type="PANTHER" id="PTHR13029">
    <property type="match status" value="1"/>
</dbReference>
<evidence type="ECO:0000259" key="10">
    <source>
        <dbReference type="PROSITE" id="PS51517"/>
    </source>
</evidence>
<feature type="domain" description="Peptidase S74" evidence="11">
    <location>
        <begin position="533"/>
        <end position="632"/>
    </location>
</feature>
<reference evidence="12" key="1">
    <citation type="submission" date="2023-06" db="EMBL/GenBank/DDBJ databases">
        <title>Genomic analysis of the entomopathogenic nematode Steinernema hermaphroditum.</title>
        <authorList>
            <person name="Schwarz E.M."/>
            <person name="Heppert J.K."/>
            <person name="Baniya A."/>
            <person name="Schwartz H.T."/>
            <person name="Tan C.-H."/>
            <person name="Antoshechkin I."/>
            <person name="Sternberg P.W."/>
            <person name="Goodrich-Blair H."/>
            <person name="Dillman A.R."/>
        </authorList>
    </citation>
    <scope>NUCLEOTIDE SEQUENCE</scope>
    <source>
        <strain evidence="12">PS9179</strain>
        <tissue evidence="12">Whole animal</tissue>
    </source>
</reference>
<dbReference type="Gene3D" id="2.60.40.1390">
    <property type="entry name" value="NDT80 DNA-binding domain"/>
    <property type="match status" value="1"/>
</dbReference>
<feature type="domain" description="NDT80" evidence="10">
    <location>
        <begin position="217"/>
        <end position="486"/>
    </location>
</feature>
<dbReference type="InterPro" id="IPR008967">
    <property type="entry name" value="p53-like_TF_DNA-bd_sf"/>
</dbReference>
<dbReference type="InterPro" id="IPR024061">
    <property type="entry name" value="NDT80_DNA-bd_dom"/>
</dbReference>
<feature type="compositionally biased region" description="Polar residues" evidence="8">
    <location>
        <begin position="48"/>
        <end position="93"/>
    </location>
</feature>
<dbReference type="Pfam" id="PF13888">
    <property type="entry name" value="MRF_C2"/>
    <property type="match status" value="1"/>
</dbReference>
<dbReference type="Pfam" id="PF05224">
    <property type="entry name" value="NDT80_PhoG"/>
    <property type="match status" value="1"/>
</dbReference>
<evidence type="ECO:0000259" key="11">
    <source>
        <dbReference type="PROSITE" id="PS51688"/>
    </source>
</evidence>
<evidence type="ECO:0000256" key="5">
    <source>
        <dbReference type="ARBA" id="ARBA00023125"/>
    </source>
</evidence>
<evidence type="ECO:0000256" key="4">
    <source>
        <dbReference type="ARBA" id="ARBA00022989"/>
    </source>
</evidence>
<evidence type="ECO:0000256" key="3">
    <source>
        <dbReference type="ARBA" id="ARBA00022692"/>
    </source>
</evidence>
<evidence type="ECO:0000313" key="12">
    <source>
        <dbReference type="EMBL" id="KAK0396898.1"/>
    </source>
</evidence>
<dbReference type="EMBL" id="JAUCMV010000005">
    <property type="protein sequence ID" value="KAK0396898.1"/>
    <property type="molecule type" value="Genomic_DNA"/>
</dbReference>
<proteinExistence type="inferred from homology"/>
<feature type="region of interest" description="Disordered" evidence="8">
    <location>
        <begin position="48"/>
        <end position="130"/>
    </location>
</feature>
<evidence type="ECO:0000256" key="1">
    <source>
        <dbReference type="ARBA" id="ARBA00004167"/>
    </source>
</evidence>
<dbReference type="Pfam" id="PF13887">
    <property type="entry name" value="MYRF_ICA"/>
    <property type="match status" value="1"/>
</dbReference>
<dbReference type="InterPro" id="IPR025719">
    <property type="entry name" value="MYRF_C2"/>
</dbReference>
<dbReference type="GO" id="GO:0045893">
    <property type="term" value="P:positive regulation of DNA-templated transcription"/>
    <property type="evidence" value="ECO:0007669"/>
    <property type="project" value="TreeGrafter"/>
</dbReference>
<dbReference type="InterPro" id="IPR051577">
    <property type="entry name" value="MRF-like"/>
</dbReference>
<evidence type="ECO:0000256" key="8">
    <source>
        <dbReference type="SAM" id="MobiDB-lite"/>
    </source>
</evidence>
<sequence>MPTMNDADTFDPPNGGYQRFGETGFCDPLGDEYNDNFNIIQFINGSETPIESPVTSSTINGTQQQQSQLSHFAPNTSGHFSGSAQPNQHTATMMYQDPRPTFPESPPITDSSAGGSSGSPSSISDAPYSPELYLTGSQYADNMNDVSPHQLSSEMAMQLHNSRGLHLPNGFSNVGGYGYQPQPHGVVSQVPTQSLLNRHNYFPHEMLGNIANMNMFPRDQNPCATINDLQGKKRPFQMTGMPIKTEPRPPNKQFILAQPNGMTPMTPAHLEDEPEEPHARKNMHPGSDDASNRFQFTKFQDGHWQSLYDSNQRPLHLDVKVVADKGFNYSSTDGCFVNQKKNHFQITVNIEAIDSNPPRYIKVNGHLKEVAEFKLVFCGVKHEMTSCEIMIKQSQTDRKPLPHEPVLVEIQERKRTKVTVPRLHFSETTMNNHRKHGRPNPEQKYFLLIVKLVAKTIDNEVVLIQSYQSEKVIVRASNPGQFEPPEAEATWQRNGDTLFYKGPVAIGTEQANSNVALHVNGSVFVTGELCRASDFNLKQGIYPRETKDALQNLQNIQIVHFEYKPDLAEEWGLNEENRHRVGVIAQDLEKVLPDAVRSNGQYLTVDDTRIFYETVAAAQELYQLTNQLEGKIDKVERIWKHKFGETRSLSVSRTTLCSKSPSMISVLKPKKKQKEDRCHHDQVLCSSKLTQGTIIALVVVMTFCMLAMSALYCMDWYKKNQWHDDFHRGRTSHDMIDDKPPGQIVIPGGSNVSWIPLTQAHAPMIPAYCERGPTCQESCCARPVTMLRGSLPEQTPNYLLIPPIEEGRDPKPANGLPISITLVNANITIDDRFCVGGSCTSRHGRYTLYVPLSPAALTAPIRIRVKIGPTQNLHNCGAIEEFKTEECKTTPVTYEESTRLNIEKLNEYSFQIAASKYTQSAFKFRVGRVTTMCNMQERLMGSTFDEYNIVFYRSCHTASR</sequence>
<comment type="caution">
    <text evidence="12">The sequence shown here is derived from an EMBL/GenBank/DDBJ whole genome shotgun (WGS) entry which is preliminary data.</text>
</comment>
<protein>
    <recommendedName>
        <fullName evidence="14">NDT80 domain-containing protein</fullName>
    </recommendedName>
</protein>
<keyword evidence="5 7" id="KW-0238">DNA-binding</keyword>
<dbReference type="PROSITE" id="PS51688">
    <property type="entry name" value="ICA"/>
    <property type="match status" value="1"/>
</dbReference>
<keyword evidence="4 9" id="KW-1133">Transmembrane helix</keyword>
<comment type="similarity">
    <text evidence="2">Belongs to the MRF family.</text>
</comment>
<comment type="subcellular location">
    <subcellularLocation>
        <location evidence="1">Membrane</location>
        <topology evidence="1">Single-pass membrane protein</topology>
    </subcellularLocation>
</comment>
<evidence type="ECO:0000256" key="9">
    <source>
        <dbReference type="SAM" id="Phobius"/>
    </source>
</evidence>
<dbReference type="Proteomes" id="UP001175271">
    <property type="component" value="Unassembled WGS sequence"/>
</dbReference>
<dbReference type="GO" id="GO:0005634">
    <property type="term" value="C:nucleus"/>
    <property type="evidence" value="ECO:0007669"/>
    <property type="project" value="TreeGrafter"/>
</dbReference>
<feature type="transmembrane region" description="Helical" evidence="9">
    <location>
        <begin position="694"/>
        <end position="714"/>
    </location>
</feature>
<evidence type="ECO:0008006" key="14">
    <source>
        <dbReference type="Google" id="ProtNLM"/>
    </source>
</evidence>
<dbReference type="GO" id="GO:0016540">
    <property type="term" value="P:protein autoprocessing"/>
    <property type="evidence" value="ECO:0007669"/>
    <property type="project" value="InterPro"/>
</dbReference>
<dbReference type="InterPro" id="IPR030392">
    <property type="entry name" value="S74_ICA"/>
</dbReference>
<dbReference type="Pfam" id="PF13884">
    <property type="entry name" value="Peptidase_S74"/>
    <property type="match status" value="1"/>
</dbReference>
<evidence type="ECO:0000313" key="13">
    <source>
        <dbReference type="Proteomes" id="UP001175271"/>
    </source>
</evidence>